<keyword evidence="3" id="KW-0067">ATP-binding</keyword>
<protein>
    <submittedName>
        <fullName evidence="4">Uncharacterized protein</fullName>
    </submittedName>
</protein>
<name>A0AA40IBZ3_CNENI</name>
<dbReference type="PRINTS" id="PR00301">
    <property type="entry name" value="HEATSHOCK70"/>
</dbReference>
<proteinExistence type="inferred from homology"/>
<dbReference type="GO" id="GO:0140662">
    <property type="term" value="F:ATP-dependent protein folding chaperone"/>
    <property type="evidence" value="ECO:0007669"/>
    <property type="project" value="InterPro"/>
</dbReference>
<dbReference type="Gene3D" id="3.90.640.10">
    <property type="entry name" value="Actin, Chain A, domain 4"/>
    <property type="match status" value="1"/>
</dbReference>
<comment type="caution">
    <text evidence="4">The sequence shown here is derived from an EMBL/GenBank/DDBJ whole genome shotgun (WGS) entry which is preliminary data.</text>
</comment>
<dbReference type="SUPFAM" id="SSF53067">
    <property type="entry name" value="Actin-like ATPase domain"/>
    <property type="match status" value="2"/>
</dbReference>
<dbReference type="FunFam" id="3.30.420.40:FF:000028">
    <property type="entry name" value="heat shock 70 kDa protein-like"/>
    <property type="match status" value="1"/>
</dbReference>
<evidence type="ECO:0000256" key="2">
    <source>
        <dbReference type="ARBA" id="ARBA00022741"/>
    </source>
</evidence>
<dbReference type="InterPro" id="IPR043129">
    <property type="entry name" value="ATPase_NBD"/>
</dbReference>
<dbReference type="PROSITE" id="PS01036">
    <property type="entry name" value="HSP70_3"/>
    <property type="match status" value="1"/>
</dbReference>
<keyword evidence="5" id="KW-1185">Reference proteome</keyword>
<dbReference type="GO" id="GO:0005524">
    <property type="term" value="F:ATP binding"/>
    <property type="evidence" value="ECO:0007669"/>
    <property type="project" value="UniProtKB-KW"/>
</dbReference>
<dbReference type="FunFam" id="3.90.640.10:FF:000003">
    <property type="entry name" value="Molecular chaperone DnaK"/>
    <property type="match status" value="1"/>
</dbReference>
<keyword evidence="2" id="KW-0547">Nucleotide-binding</keyword>
<evidence type="ECO:0000313" key="4">
    <source>
        <dbReference type="EMBL" id="KAK1346788.1"/>
    </source>
</evidence>
<dbReference type="EMBL" id="JAULJE010000001">
    <property type="protein sequence ID" value="KAK1346788.1"/>
    <property type="molecule type" value="Genomic_DNA"/>
</dbReference>
<dbReference type="InterPro" id="IPR013126">
    <property type="entry name" value="Hsp_70_fam"/>
</dbReference>
<dbReference type="Proteomes" id="UP001177744">
    <property type="component" value="Unassembled WGS sequence"/>
</dbReference>
<organism evidence="4 5">
    <name type="scientific">Cnephaeus nilssonii</name>
    <name type="common">Northern bat</name>
    <name type="synonym">Eptesicus nilssonii</name>
    <dbReference type="NCBI Taxonomy" id="3371016"/>
    <lineage>
        <taxon>Eukaryota</taxon>
        <taxon>Metazoa</taxon>
        <taxon>Chordata</taxon>
        <taxon>Craniata</taxon>
        <taxon>Vertebrata</taxon>
        <taxon>Euteleostomi</taxon>
        <taxon>Mammalia</taxon>
        <taxon>Eutheria</taxon>
        <taxon>Laurasiatheria</taxon>
        <taxon>Chiroptera</taxon>
        <taxon>Yangochiroptera</taxon>
        <taxon>Vespertilionidae</taxon>
        <taxon>Cnephaeus</taxon>
    </lineage>
</organism>
<dbReference type="PANTHER" id="PTHR19375">
    <property type="entry name" value="HEAT SHOCK PROTEIN 70KDA"/>
    <property type="match status" value="1"/>
</dbReference>
<dbReference type="Gene3D" id="3.30.420.40">
    <property type="match status" value="4"/>
</dbReference>
<evidence type="ECO:0000256" key="1">
    <source>
        <dbReference type="ARBA" id="ARBA00007381"/>
    </source>
</evidence>
<dbReference type="InterPro" id="IPR018181">
    <property type="entry name" value="Heat_shock_70_CS"/>
</dbReference>
<evidence type="ECO:0000256" key="3">
    <source>
        <dbReference type="ARBA" id="ARBA00022840"/>
    </source>
</evidence>
<evidence type="ECO:0000313" key="5">
    <source>
        <dbReference type="Proteomes" id="UP001177744"/>
    </source>
</evidence>
<comment type="similarity">
    <text evidence="1">Belongs to the heat shock protein 70 family.</text>
</comment>
<dbReference type="Pfam" id="PF00012">
    <property type="entry name" value="HSP70"/>
    <property type="match status" value="2"/>
</dbReference>
<dbReference type="AlphaFoldDB" id="A0AA40IBZ3"/>
<sequence>MAKRHGKKCSRFAASYSHCLAAMISASRAEAFRLIGAAASQGPTVACHQDGRNGLSHETFRIVSKQDYASEAIKGAVVGIDLGITNSCVAIMESKQAKVLENAEGARTTPSVIAFTTDDKSEDKVIAVYDLGGGTFDISVQEIQKGVFETDINLPYFTMDASGPKHLNMKLTRAQFEGIVAELVMRTIAPCQKAMQDAEVSKSYIGEVILVGGMTRMPKVQQTVQDLFGQAPSKAVNPDKAVAIGAAIQGNVLAGDVTDVLLLDVTPLSLGIENL</sequence>
<reference evidence="4" key="1">
    <citation type="submission" date="2023-06" db="EMBL/GenBank/DDBJ databases">
        <title>Reference genome for the Northern bat (Eptesicus nilssonii), a most northern bat species.</title>
        <authorList>
            <person name="Laine V.N."/>
            <person name="Pulliainen A.T."/>
            <person name="Lilley T.M."/>
        </authorList>
    </citation>
    <scope>NUCLEOTIDE SEQUENCE</scope>
    <source>
        <strain evidence="4">BLF_Eptnil</strain>
        <tissue evidence="4">Kidney</tissue>
    </source>
</reference>
<gene>
    <name evidence="4" type="ORF">QTO34_000648</name>
</gene>
<accession>A0AA40IBZ3</accession>